<proteinExistence type="predicted"/>
<dbReference type="Proteomes" id="UP001567538">
    <property type="component" value="Unassembled WGS sequence"/>
</dbReference>
<gene>
    <name evidence="1" type="ORF">AAHA92_14118</name>
</gene>
<sequence length="121" mass="13715">MDYMTSYAATACTGIRAILILSEDNCLALSQVVSDISSNEKTATEKNHVELQLRHKVTMQYCCICACTCSEIRAFDVAYISAARAVFGYRTRRVALTPNDPDEFGPHKRRQTYFFFFCNMS</sequence>
<evidence type="ECO:0000313" key="2">
    <source>
        <dbReference type="Proteomes" id="UP001567538"/>
    </source>
</evidence>
<protein>
    <submittedName>
        <fullName evidence="1">Uncharacterized protein</fullName>
    </submittedName>
</protein>
<keyword evidence="2" id="KW-1185">Reference proteome</keyword>
<dbReference type="AlphaFoldDB" id="A0ABD1HAH5"/>
<comment type="caution">
    <text evidence="1">The sequence shown here is derived from an EMBL/GenBank/DDBJ whole genome shotgun (WGS) entry which is preliminary data.</text>
</comment>
<evidence type="ECO:0000313" key="1">
    <source>
        <dbReference type="EMBL" id="KAL1553441.1"/>
    </source>
</evidence>
<accession>A0ABD1HAH5</accession>
<organism evidence="1 2">
    <name type="scientific">Salvia divinorum</name>
    <name type="common">Maria pastora</name>
    <name type="synonym">Diviner's sage</name>
    <dbReference type="NCBI Taxonomy" id="28513"/>
    <lineage>
        <taxon>Eukaryota</taxon>
        <taxon>Viridiplantae</taxon>
        <taxon>Streptophyta</taxon>
        <taxon>Embryophyta</taxon>
        <taxon>Tracheophyta</taxon>
        <taxon>Spermatophyta</taxon>
        <taxon>Magnoliopsida</taxon>
        <taxon>eudicotyledons</taxon>
        <taxon>Gunneridae</taxon>
        <taxon>Pentapetalae</taxon>
        <taxon>asterids</taxon>
        <taxon>lamiids</taxon>
        <taxon>Lamiales</taxon>
        <taxon>Lamiaceae</taxon>
        <taxon>Nepetoideae</taxon>
        <taxon>Mentheae</taxon>
        <taxon>Salviinae</taxon>
        <taxon>Salvia</taxon>
        <taxon>Salvia subgen. Calosphace</taxon>
    </lineage>
</organism>
<reference evidence="1 2" key="1">
    <citation type="submission" date="2024-06" db="EMBL/GenBank/DDBJ databases">
        <title>A chromosome level genome sequence of Diviner's sage (Salvia divinorum).</title>
        <authorList>
            <person name="Ford S.A."/>
            <person name="Ro D.-K."/>
            <person name="Ness R.W."/>
            <person name="Phillips M.A."/>
        </authorList>
    </citation>
    <scope>NUCLEOTIDE SEQUENCE [LARGE SCALE GENOMIC DNA]</scope>
    <source>
        <strain evidence="1">SAF-2024a</strain>
        <tissue evidence="1">Leaf</tissue>
    </source>
</reference>
<name>A0ABD1HAH5_SALDI</name>
<dbReference type="EMBL" id="JBEAFC010000006">
    <property type="protein sequence ID" value="KAL1553441.1"/>
    <property type="molecule type" value="Genomic_DNA"/>
</dbReference>